<organism evidence="1 2">
    <name type="scientific">Cryobacterium arcticum</name>
    <dbReference type="NCBI Taxonomy" id="670052"/>
    <lineage>
        <taxon>Bacteria</taxon>
        <taxon>Bacillati</taxon>
        <taxon>Actinomycetota</taxon>
        <taxon>Actinomycetes</taxon>
        <taxon>Micrococcales</taxon>
        <taxon>Microbacteriaceae</taxon>
        <taxon>Cryobacterium</taxon>
    </lineage>
</organism>
<dbReference type="OrthoDB" id="9892411at2"/>
<dbReference type="Proteomes" id="UP000246722">
    <property type="component" value="Unassembled WGS sequence"/>
</dbReference>
<dbReference type="EMBL" id="QHLY01000005">
    <property type="protein sequence ID" value="PXA71861.1"/>
    <property type="molecule type" value="Genomic_DNA"/>
</dbReference>
<comment type="caution">
    <text evidence="1">The sequence shown here is derived from an EMBL/GenBank/DDBJ whole genome shotgun (WGS) entry which is preliminary data.</text>
</comment>
<name>A0A317ZYY6_9MICO</name>
<gene>
    <name evidence="1" type="ORF">CTB96_02765</name>
</gene>
<protein>
    <submittedName>
        <fullName evidence="1">Uncharacterized protein</fullName>
    </submittedName>
</protein>
<reference evidence="1 2" key="1">
    <citation type="submission" date="2018-05" db="EMBL/GenBank/DDBJ databases">
        <title>Genetic diversity of glacier-inhabiting Cryobacterium bacteria in China and description of Cryobacterium mengkeensis sp. nov. and Arthrobacter glacialis sp. nov.</title>
        <authorList>
            <person name="Liu Q."/>
            <person name="Xin Y.-H."/>
        </authorList>
    </citation>
    <scope>NUCLEOTIDE SEQUENCE [LARGE SCALE GENOMIC DNA]</scope>
    <source>
        <strain evidence="1 2">SK-1</strain>
    </source>
</reference>
<evidence type="ECO:0000313" key="1">
    <source>
        <dbReference type="EMBL" id="PXA71861.1"/>
    </source>
</evidence>
<dbReference type="RefSeq" id="WP_110125384.1">
    <property type="nucleotide sequence ID" value="NZ_QHLY01000005.1"/>
</dbReference>
<keyword evidence="2" id="KW-1185">Reference proteome</keyword>
<proteinExistence type="predicted"/>
<accession>A0A317ZYY6</accession>
<evidence type="ECO:0000313" key="2">
    <source>
        <dbReference type="Proteomes" id="UP000246722"/>
    </source>
</evidence>
<dbReference type="AlphaFoldDB" id="A0A317ZYY6"/>
<sequence>MAESFFEELTTVTGIRAWSQAREPKLLTREQENDPRAYLLLSVRCQVDGCHELGEAVYYIDPRLPQAGMIGLFGALRWDATELHVTAICPKCVLYITTPLQSISRNRLENVFAEMIADGSEESTVTG</sequence>